<comment type="caution">
    <text evidence="2">The sequence shown here is derived from an EMBL/GenBank/DDBJ whole genome shotgun (WGS) entry which is preliminary data.</text>
</comment>
<reference evidence="2" key="1">
    <citation type="journal article" date="2014" name="Front. Microbiol.">
        <title>High frequency of phylogenetically diverse reductive dehalogenase-homologous genes in deep subseafloor sedimentary metagenomes.</title>
        <authorList>
            <person name="Kawai M."/>
            <person name="Futagami T."/>
            <person name="Toyoda A."/>
            <person name="Takaki Y."/>
            <person name="Nishi S."/>
            <person name="Hori S."/>
            <person name="Arai W."/>
            <person name="Tsubouchi T."/>
            <person name="Morono Y."/>
            <person name="Uchiyama I."/>
            <person name="Ito T."/>
            <person name="Fujiyama A."/>
            <person name="Inagaki F."/>
            <person name="Takami H."/>
        </authorList>
    </citation>
    <scope>NUCLEOTIDE SEQUENCE</scope>
    <source>
        <strain evidence="2">Expedition CK06-06</strain>
    </source>
</reference>
<gene>
    <name evidence="2" type="ORF">S03H2_21107</name>
</gene>
<name>X1FC01_9ZZZZ</name>
<dbReference type="EMBL" id="BARU01011202">
    <property type="protein sequence ID" value="GAH42457.1"/>
    <property type="molecule type" value="Genomic_DNA"/>
</dbReference>
<evidence type="ECO:0000256" key="1">
    <source>
        <dbReference type="SAM" id="MobiDB-lite"/>
    </source>
</evidence>
<accession>X1FC01</accession>
<evidence type="ECO:0000313" key="2">
    <source>
        <dbReference type="EMBL" id="GAH42457.1"/>
    </source>
</evidence>
<feature type="region of interest" description="Disordered" evidence="1">
    <location>
        <begin position="1"/>
        <end position="39"/>
    </location>
</feature>
<dbReference type="AlphaFoldDB" id="X1FC01"/>
<protein>
    <submittedName>
        <fullName evidence="2">Uncharacterized protein</fullName>
    </submittedName>
</protein>
<feature type="compositionally biased region" description="Basic and acidic residues" evidence="1">
    <location>
        <begin position="1"/>
        <end position="11"/>
    </location>
</feature>
<proteinExistence type="predicted"/>
<sequence>MTKREWKEWVKQQKKKAKENKSDRSLQGWSDIILNNKKN</sequence>
<organism evidence="2">
    <name type="scientific">marine sediment metagenome</name>
    <dbReference type="NCBI Taxonomy" id="412755"/>
    <lineage>
        <taxon>unclassified sequences</taxon>
        <taxon>metagenomes</taxon>
        <taxon>ecological metagenomes</taxon>
    </lineage>
</organism>